<keyword evidence="1" id="KW-0812">Transmembrane</keyword>
<feature type="transmembrane region" description="Helical" evidence="1">
    <location>
        <begin position="166"/>
        <end position="184"/>
    </location>
</feature>
<evidence type="ECO:0000256" key="1">
    <source>
        <dbReference type="SAM" id="Phobius"/>
    </source>
</evidence>
<feature type="transmembrane region" description="Helical" evidence="1">
    <location>
        <begin position="204"/>
        <end position="220"/>
    </location>
</feature>
<name>A0A0C2VUS9_9BACL</name>
<organism evidence="2 3">
    <name type="scientific">Jeotgalibacillus soli</name>
    <dbReference type="NCBI Taxonomy" id="889306"/>
    <lineage>
        <taxon>Bacteria</taxon>
        <taxon>Bacillati</taxon>
        <taxon>Bacillota</taxon>
        <taxon>Bacilli</taxon>
        <taxon>Bacillales</taxon>
        <taxon>Caryophanaceae</taxon>
        <taxon>Jeotgalibacillus</taxon>
    </lineage>
</organism>
<gene>
    <name evidence="2" type="ORF">KP78_16330</name>
</gene>
<reference evidence="2 3" key="1">
    <citation type="submission" date="2015-01" db="EMBL/GenBank/DDBJ databases">
        <title>Genome sequencing of Jeotgalibacillus soli.</title>
        <authorList>
            <person name="Goh K.M."/>
            <person name="Chan K.-G."/>
            <person name="Yaakop A.S."/>
            <person name="Ee R."/>
            <person name="Gan H.M."/>
            <person name="Chan C.S."/>
        </authorList>
    </citation>
    <scope>NUCLEOTIDE SEQUENCE [LARGE SCALE GENOMIC DNA]</scope>
    <source>
        <strain evidence="2 3">P9</strain>
    </source>
</reference>
<dbReference type="PATRIC" id="fig|889306.3.peg.1640"/>
<feature type="transmembrane region" description="Helical" evidence="1">
    <location>
        <begin position="138"/>
        <end position="159"/>
    </location>
</feature>
<dbReference type="Proteomes" id="UP000031938">
    <property type="component" value="Unassembled WGS sequence"/>
</dbReference>
<accession>A0A0C2VUS9</accession>
<keyword evidence="1" id="KW-0472">Membrane</keyword>
<protein>
    <submittedName>
        <fullName evidence="2">Uncharacterized protein</fullName>
    </submittedName>
</protein>
<dbReference type="RefSeq" id="WP_041087800.1">
    <property type="nucleotide sequence ID" value="NZ_JXRP01000013.1"/>
</dbReference>
<keyword evidence="1" id="KW-1133">Transmembrane helix</keyword>
<comment type="caution">
    <text evidence="2">The sequence shown here is derived from an EMBL/GenBank/DDBJ whole genome shotgun (WGS) entry which is preliminary data.</text>
</comment>
<dbReference type="EMBL" id="JXRP01000013">
    <property type="protein sequence ID" value="KIL48186.1"/>
    <property type="molecule type" value="Genomic_DNA"/>
</dbReference>
<evidence type="ECO:0000313" key="3">
    <source>
        <dbReference type="Proteomes" id="UP000031938"/>
    </source>
</evidence>
<proteinExistence type="predicted"/>
<keyword evidence="3" id="KW-1185">Reference proteome</keyword>
<feature type="transmembrane region" description="Helical" evidence="1">
    <location>
        <begin position="95"/>
        <end position="118"/>
    </location>
</feature>
<dbReference type="AlphaFoldDB" id="A0A0C2VUS9"/>
<sequence length="228" mass="24932">MVTIPPIGRIQPSITVSQSMQTMNESKYTVNISDGAFSIENADLLDMLDAIDVDEEIGLPLRDGSKGIELASVIQDGQIGYDLSMNNQLQFEFKLILAMPSINLVPGISTGMSIVINFTIDPEWPTFVEQFKGVFEPAMNFVVSNAATIIGIIVLAAIIWLGFLGVATLGGGAAAAAVILFLYHRGLEEDPDMAQKKVALKLKATFLQYNIGFFYFNLFFKSEHKLSN</sequence>
<evidence type="ECO:0000313" key="2">
    <source>
        <dbReference type="EMBL" id="KIL48186.1"/>
    </source>
</evidence>